<evidence type="ECO:0000256" key="1">
    <source>
        <dbReference type="ARBA" id="ARBA00004651"/>
    </source>
</evidence>
<dbReference type="Gene3D" id="3.40.720.10">
    <property type="entry name" value="Alkaline Phosphatase, subunit A"/>
    <property type="match status" value="1"/>
</dbReference>
<dbReference type="Pfam" id="PF00884">
    <property type="entry name" value="Sulfatase"/>
    <property type="match status" value="1"/>
</dbReference>
<dbReference type="SUPFAM" id="SSF53649">
    <property type="entry name" value="Alkaline phosphatase-like"/>
    <property type="match status" value="1"/>
</dbReference>
<feature type="domain" description="Sulfatase N-terminal" evidence="7">
    <location>
        <begin position="170"/>
        <end position="400"/>
    </location>
</feature>
<keyword evidence="4 6" id="KW-1133">Transmembrane helix</keyword>
<dbReference type="InterPro" id="IPR000917">
    <property type="entry name" value="Sulfatase_N"/>
</dbReference>
<keyword evidence="2" id="KW-1003">Cell membrane</keyword>
<evidence type="ECO:0000256" key="2">
    <source>
        <dbReference type="ARBA" id="ARBA00022475"/>
    </source>
</evidence>
<keyword evidence="3 6" id="KW-0812">Transmembrane</keyword>
<evidence type="ECO:0000313" key="8">
    <source>
        <dbReference type="EMBL" id="QCD47927.1"/>
    </source>
</evidence>
<accession>A0A6G5QQP5</accession>
<dbReference type="GO" id="GO:0005886">
    <property type="term" value="C:plasma membrane"/>
    <property type="evidence" value="ECO:0007669"/>
    <property type="project" value="UniProtKB-SubCell"/>
</dbReference>
<gene>
    <name evidence="8" type="ORF">CRECT_2343</name>
</gene>
<proteinExistence type="predicted"/>
<evidence type="ECO:0000259" key="7">
    <source>
        <dbReference type="Pfam" id="PF00884"/>
    </source>
</evidence>
<dbReference type="CDD" id="cd16015">
    <property type="entry name" value="LTA_synthase"/>
    <property type="match status" value="1"/>
</dbReference>
<sequence length="505" mass="57140">MNYISIVLFIVSIFLIKFLRLRVVIGIASVLSFVYIVFLICEFSLQIFTGNTFTPFTINLLKISIEGASIEPFAKDIAIGICTVACSALFCVIIYKRSSTAAKNLPRNKNRVRIGAVFFAVCFTAAFVLNPLTRSAWEVKNAFYPSVKRLKQDIYPLIALPKFNAPKKRKNIVYIYLESLNSGYMDEKLFPDLMPNINALSSRLEFDNIHQNPGAAITIEGFFASNCAMPYIYNFDDQNKNIFYKNITCASDILHELGYHTYFMKGASLKFQKTDEYFKAHHFDEMKGLADIDIKANKTVWDGGWGVNDDDMFDIAWEDFTRLSKSGQPFLQSMITLSTHAPDGIIPKACENMEYNFQGNSVRMLRAVKCTDMLVGNFIKKIRSSEFAKDTLIVIQNDHVVPYIQSSKETYDALIHSSKGGGMLFMMIDDDFEGVKIINSMGFSLDTFVAVLGYLGITNELNLGRSVIGSKSLYGSDMRIYSKAAALLRHLKYDEIKQRRSQQNL</sequence>
<dbReference type="GO" id="GO:0016740">
    <property type="term" value="F:transferase activity"/>
    <property type="evidence" value="ECO:0007669"/>
    <property type="project" value="UniProtKB-KW"/>
</dbReference>
<protein>
    <submittedName>
        <fullName evidence="8">Phosphoglycerol transferase</fullName>
    </submittedName>
</protein>
<dbReference type="PANTHER" id="PTHR47371:SF3">
    <property type="entry name" value="PHOSPHOGLYCEROL TRANSFERASE I"/>
    <property type="match status" value="1"/>
</dbReference>
<dbReference type="RefSeq" id="WP_002944159.1">
    <property type="nucleotide sequence ID" value="NZ_CP012543.1"/>
</dbReference>
<evidence type="ECO:0000256" key="6">
    <source>
        <dbReference type="SAM" id="Phobius"/>
    </source>
</evidence>
<organism evidence="8 9">
    <name type="scientific">Campylobacter rectus</name>
    <name type="common">Wolinella recta</name>
    <dbReference type="NCBI Taxonomy" id="203"/>
    <lineage>
        <taxon>Bacteria</taxon>
        <taxon>Pseudomonadati</taxon>
        <taxon>Campylobacterota</taxon>
        <taxon>Epsilonproteobacteria</taxon>
        <taxon>Campylobacterales</taxon>
        <taxon>Campylobacteraceae</taxon>
        <taxon>Campylobacter</taxon>
    </lineage>
</organism>
<evidence type="ECO:0000256" key="4">
    <source>
        <dbReference type="ARBA" id="ARBA00022989"/>
    </source>
</evidence>
<dbReference type="AlphaFoldDB" id="A0A6G5QQP5"/>
<feature type="transmembrane region" description="Helical" evidence="6">
    <location>
        <begin position="30"/>
        <end position="48"/>
    </location>
</feature>
<feature type="transmembrane region" description="Helical" evidence="6">
    <location>
        <begin position="77"/>
        <end position="95"/>
    </location>
</feature>
<feature type="transmembrane region" description="Helical" evidence="6">
    <location>
        <begin position="116"/>
        <end position="137"/>
    </location>
</feature>
<feature type="transmembrane region" description="Helical" evidence="6">
    <location>
        <begin position="6"/>
        <end position="23"/>
    </location>
</feature>
<keyword evidence="5 6" id="KW-0472">Membrane</keyword>
<dbReference type="KEGG" id="crx:CRECT_2343"/>
<keyword evidence="8" id="KW-0808">Transferase</keyword>
<evidence type="ECO:0000256" key="5">
    <source>
        <dbReference type="ARBA" id="ARBA00023136"/>
    </source>
</evidence>
<dbReference type="InterPro" id="IPR017850">
    <property type="entry name" value="Alkaline_phosphatase_core_sf"/>
</dbReference>
<dbReference type="EMBL" id="CP012543">
    <property type="protein sequence ID" value="QCD47927.1"/>
    <property type="molecule type" value="Genomic_DNA"/>
</dbReference>
<name>A0A6G5QQP5_CAMRE</name>
<evidence type="ECO:0000313" key="9">
    <source>
        <dbReference type="Proteomes" id="UP000502377"/>
    </source>
</evidence>
<dbReference type="PANTHER" id="PTHR47371">
    <property type="entry name" value="LIPOTEICHOIC ACID SYNTHASE"/>
    <property type="match status" value="1"/>
</dbReference>
<dbReference type="Proteomes" id="UP000502377">
    <property type="component" value="Chromosome"/>
</dbReference>
<evidence type="ECO:0000256" key="3">
    <source>
        <dbReference type="ARBA" id="ARBA00022692"/>
    </source>
</evidence>
<dbReference type="InterPro" id="IPR050448">
    <property type="entry name" value="OpgB/LTA_synthase_biosynth"/>
</dbReference>
<comment type="subcellular location">
    <subcellularLocation>
        <location evidence="1">Cell membrane</location>
        <topology evidence="1">Multi-pass membrane protein</topology>
    </subcellularLocation>
</comment>
<reference evidence="8 9" key="1">
    <citation type="submission" date="2016-07" db="EMBL/GenBank/DDBJ databases">
        <title>Comparative genomics of the Campylobacter concisus group.</title>
        <authorList>
            <person name="Miller W.G."/>
            <person name="Yee E."/>
            <person name="Chapman M.H."/>
            <person name="Huynh S."/>
            <person name="Bono J.L."/>
            <person name="On S.L.W."/>
            <person name="StLeger J."/>
            <person name="Foster G."/>
            <person name="Parker C.T."/>
        </authorList>
    </citation>
    <scope>NUCLEOTIDE SEQUENCE [LARGE SCALE GENOMIC DNA]</scope>
    <source>
        <strain evidence="8 9">ATCC 33238</strain>
    </source>
</reference>